<proteinExistence type="predicted"/>
<keyword evidence="1" id="KW-0489">Methyltransferase</keyword>
<name>A0A2Z4IX67_9ACTN</name>
<dbReference type="InterPro" id="IPR029063">
    <property type="entry name" value="SAM-dependent_MTases_sf"/>
</dbReference>
<evidence type="ECO:0000313" key="2">
    <source>
        <dbReference type="Proteomes" id="UP000249616"/>
    </source>
</evidence>
<evidence type="ECO:0000313" key="1">
    <source>
        <dbReference type="EMBL" id="AWW37581.1"/>
    </source>
</evidence>
<dbReference type="Gene3D" id="3.40.50.150">
    <property type="entry name" value="Vaccinia Virus protein VP39"/>
    <property type="match status" value="1"/>
</dbReference>
<sequence>MGFKPQVNELWKYIGENEVNEELIGDLADFKTSQVNYRLTYFDVRTNGVRYLKTLIYNLAGQLSADNWDRLRRISGRDLGRPYAVTYDGESVDLDYLRAVSDLEFIEKNVDLDGGRVLEIGAGYGRTCHTLMSNKDIAAYTIIDLPTTMALSRKYLRAVLPDEEFKKITFIPIDEIEASLGDAEFDLCINIDSLAEMDVKTVRYYLSLIAERGRNFYTNNPVGKYMDKSLDDHARGEAAIARALDAGLLTDVIDVHDNRAVREQARKFVVAYRPHESWSCVADEWAAPFTWYWQALYQAPAEGR</sequence>
<gene>
    <name evidence="1" type="ORF">DN051_13730</name>
</gene>
<dbReference type="NCBIfam" id="TIGR04371">
    <property type="entry name" value="methyltran_NanM"/>
    <property type="match status" value="1"/>
</dbReference>
<reference evidence="1 2" key="1">
    <citation type="journal article" date="2019" name="Int. J. Syst. Evol. Microbiol.">
        <title>Streptomyces cadmiisoli sp. nov., a novel actinomycete isolated from cadmium-contaminated soil.</title>
        <authorList>
            <person name="Li K."/>
            <person name="Tang X."/>
            <person name="Zhao J."/>
            <person name="Guo Y."/>
            <person name="Tang Y."/>
            <person name="Gao J."/>
        </authorList>
    </citation>
    <scope>NUCLEOTIDE SEQUENCE [LARGE SCALE GENOMIC DNA]</scope>
    <source>
        <strain evidence="1 2">ZFG47</strain>
    </source>
</reference>
<dbReference type="RefSeq" id="WP_053757272.1">
    <property type="nucleotide sequence ID" value="NZ_CBDRHE010000010.1"/>
</dbReference>
<dbReference type="GO" id="GO:0032259">
    <property type="term" value="P:methylation"/>
    <property type="evidence" value="ECO:0007669"/>
    <property type="project" value="UniProtKB-KW"/>
</dbReference>
<accession>A0A2Z4IX67</accession>
<organism evidence="1 2">
    <name type="scientific">Streptomyces cadmiisoli</name>
    <dbReference type="NCBI Taxonomy" id="2184053"/>
    <lineage>
        <taxon>Bacteria</taxon>
        <taxon>Bacillati</taxon>
        <taxon>Actinomycetota</taxon>
        <taxon>Actinomycetes</taxon>
        <taxon>Kitasatosporales</taxon>
        <taxon>Streptomycetaceae</taxon>
        <taxon>Streptomyces</taxon>
        <taxon>Streptomyces aurantiacus group</taxon>
    </lineage>
</organism>
<dbReference type="GO" id="GO:0008168">
    <property type="term" value="F:methyltransferase activity"/>
    <property type="evidence" value="ECO:0007669"/>
    <property type="project" value="UniProtKB-KW"/>
</dbReference>
<keyword evidence="2" id="KW-1185">Reference proteome</keyword>
<dbReference type="EMBL" id="CP030073">
    <property type="protein sequence ID" value="AWW37581.1"/>
    <property type="molecule type" value="Genomic_DNA"/>
</dbReference>
<keyword evidence="1" id="KW-0808">Transferase</keyword>
<dbReference type="SUPFAM" id="SSF53335">
    <property type="entry name" value="S-adenosyl-L-methionine-dependent methyltransferases"/>
    <property type="match status" value="1"/>
</dbReference>
<dbReference type="InterPro" id="IPR030807">
    <property type="entry name" value="Methyltran_NanM"/>
</dbReference>
<dbReference type="Proteomes" id="UP000249616">
    <property type="component" value="Chromosome"/>
</dbReference>
<protein>
    <submittedName>
        <fullName evidence="1">Putative sugar O-methyltransferase</fullName>
    </submittedName>
</protein>
<dbReference type="KEGG" id="scad:DN051_13730"/>
<dbReference type="AlphaFoldDB" id="A0A2Z4IX67"/>